<evidence type="ECO:0000313" key="3">
    <source>
        <dbReference type="Proteomes" id="UP001429601"/>
    </source>
</evidence>
<dbReference type="InterPro" id="IPR000182">
    <property type="entry name" value="GNAT_dom"/>
</dbReference>
<gene>
    <name evidence="2" type="ORF">HBF26_00670</name>
</gene>
<name>A0ABX0Q0T7_9GAMM</name>
<sequence length="186" mass="20875">MSATTPGSAKPDFPAIEGDHWIETLADGTHVLVRPLRPEDRAREAAFIRRLSSTSRRNRFLGEIREASPGLLDQLMNVDGRRAMAFVALAHDNGELREVGISRYAADPGMERCECAVTVADDWRHRGLAVLLMRHLIEVARHEGFKALYSRDLGENDDMRELAEFLGFSRKQDADDPSLVIHTLLL</sequence>
<comment type="caution">
    <text evidence="2">The sequence shown here is derived from an EMBL/GenBank/DDBJ whole genome shotgun (WGS) entry which is preliminary data.</text>
</comment>
<organism evidence="2 3">
    <name type="scientific">Luteibacter jiangsuensis</name>
    <dbReference type="NCBI Taxonomy" id="637577"/>
    <lineage>
        <taxon>Bacteria</taxon>
        <taxon>Pseudomonadati</taxon>
        <taxon>Pseudomonadota</taxon>
        <taxon>Gammaproteobacteria</taxon>
        <taxon>Lysobacterales</taxon>
        <taxon>Rhodanobacteraceae</taxon>
        <taxon>Luteibacter</taxon>
    </lineage>
</organism>
<dbReference type="Proteomes" id="UP001429601">
    <property type="component" value="Unassembled WGS sequence"/>
</dbReference>
<dbReference type="Gene3D" id="3.40.630.30">
    <property type="match status" value="1"/>
</dbReference>
<protein>
    <submittedName>
        <fullName evidence="2">GNAT family N-acetyltransferase</fullName>
    </submittedName>
</protein>
<reference evidence="2 3" key="1">
    <citation type="journal article" date="2011" name="Curr. Microbiol.">
        <title>Luteibacter jiangsuensis sp. nov.: a methamidophos-degrading bacterium isolated from a methamidophos-manufacturing factory.</title>
        <authorList>
            <person name="Wang L."/>
            <person name="Wang G.L."/>
            <person name="Li S.P."/>
            <person name="Jiang J.D."/>
        </authorList>
    </citation>
    <scope>NUCLEOTIDE SEQUENCE [LARGE SCALE GENOMIC DNA]</scope>
    <source>
        <strain evidence="2 3">CGMCC 1.10133</strain>
    </source>
</reference>
<feature type="domain" description="N-acetyltransferase" evidence="1">
    <location>
        <begin position="31"/>
        <end position="186"/>
    </location>
</feature>
<dbReference type="CDD" id="cd04301">
    <property type="entry name" value="NAT_SF"/>
    <property type="match status" value="1"/>
</dbReference>
<evidence type="ECO:0000313" key="2">
    <source>
        <dbReference type="EMBL" id="NID03381.1"/>
    </source>
</evidence>
<dbReference type="RefSeq" id="WP_167122073.1">
    <property type="nucleotide sequence ID" value="NZ_JAAQQR010000001.1"/>
</dbReference>
<evidence type="ECO:0000259" key="1">
    <source>
        <dbReference type="PROSITE" id="PS51186"/>
    </source>
</evidence>
<dbReference type="InterPro" id="IPR016181">
    <property type="entry name" value="Acyl_CoA_acyltransferase"/>
</dbReference>
<keyword evidence="3" id="KW-1185">Reference proteome</keyword>
<proteinExistence type="predicted"/>
<accession>A0ABX0Q0T7</accession>
<dbReference type="SUPFAM" id="SSF55729">
    <property type="entry name" value="Acyl-CoA N-acyltransferases (Nat)"/>
    <property type="match status" value="1"/>
</dbReference>
<dbReference type="Pfam" id="PF00583">
    <property type="entry name" value="Acetyltransf_1"/>
    <property type="match status" value="1"/>
</dbReference>
<dbReference type="PROSITE" id="PS51186">
    <property type="entry name" value="GNAT"/>
    <property type="match status" value="1"/>
</dbReference>
<dbReference type="EMBL" id="JAAQQR010000001">
    <property type="protein sequence ID" value="NID03381.1"/>
    <property type="molecule type" value="Genomic_DNA"/>
</dbReference>